<sequence length="235" mass="24618">MSGEPLSITGISSMATRQVLAELADAYAVRSGLRVSIESIGGVAAVKRIQEGEAFDIVVLASNAIDQLMSENRVDDSSRVNIARSGVAVAVATGAQRPSIETEADVREAVLSARSIGYSTGPSGAYLMDLFQRWGIAEAIAARIIQAPPGVAVGSLIARGEVALGFQQMSEFLEVDGIDILGPLPPSIQTMTVFQGAVCSNARMPQDARALLAFMTSADVDEVKRKNGMQPPDGP</sequence>
<accession>A0A1H1KFC0</accession>
<dbReference type="STRING" id="157910.SAMN05445850_7440"/>
<reference evidence="2" key="1">
    <citation type="submission" date="2016-10" db="EMBL/GenBank/DDBJ databases">
        <authorList>
            <person name="Varghese N."/>
            <person name="Submissions S."/>
        </authorList>
    </citation>
    <scope>NUCLEOTIDE SEQUENCE [LARGE SCALE GENOMIC DNA]</scope>
    <source>
        <strain evidence="2">DUS833</strain>
    </source>
</reference>
<dbReference type="RefSeq" id="WP_090812044.1">
    <property type="nucleotide sequence ID" value="NZ_FNKX01000004.1"/>
</dbReference>
<organism evidence="1 2">
    <name type="scientific">Paraburkholderia tuberum</name>
    <dbReference type="NCBI Taxonomy" id="157910"/>
    <lineage>
        <taxon>Bacteria</taxon>
        <taxon>Pseudomonadati</taxon>
        <taxon>Pseudomonadota</taxon>
        <taxon>Betaproteobacteria</taxon>
        <taxon>Burkholderiales</taxon>
        <taxon>Burkholderiaceae</taxon>
        <taxon>Paraburkholderia</taxon>
    </lineage>
</organism>
<proteinExistence type="predicted"/>
<dbReference type="EMBL" id="FNKX01000004">
    <property type="protein sequence ID" value="SDR60916.1"/>
    <property type="molecule type" value="Genomic_DNA"/>
</dbReference>
<dbReference type="AlphaFoldDB" id="A0A1H1KFC0"/>
<keyword evidence="2" id="KW-1185">Reference proteome</keyword>
<dbReference type="Gene3D" id="3.40.190.10">
    <property type="entry name" value="Periplasmic binding protein-like II"/>
    <property type="match status" value="2"/>
</dbReference>
<protein>
    <submittedName>
        <fullName evidence="1">Molybdate transport system substrate-binding protein</fullName>
    </submittedName>
</protein>
<dbReference type="PANTHER" id="PTHR30632">
    <property type="entry name" value="MOLYBDATE-BINDING PERIPLASMIC PROTEIN"/>
    <property type="match status" value="1"/>
</dbReference>
<dbReference type="SUPFAM" id="SSF53850">
    <property type="entry name" value="Periplasmic binding protein-like II"/>
    <property type="match status" value="1"/>
</dbReference>
<evidence type="ECO:0000313" key="2">
    <source>
        <dbReference type="Proteomes" id="UP000199365"/>
    </source>
</evidence>
<dbReference type="PANTHER" id="PTHR30632:SF11">
    <property type="entry name" value="BLR4797 PROTEIN"/>
    <property type="match status" value="1"/>
</dbReference>
<dbReference type="Proteomes" id="UP000199365">
    <property type="component" value="Unassembled WGS sequence"/>
</dbReference>
<dbReference type="Pfam" id="PF13531">
    <property type="entry name" value="SBP_bac_11"/>
    <property type="match status" value="1"/>
</dbReference>
<dbReference type="GO" id="GO:0030973">
    <property type="term" value="F:molybdate ion binding"/>
    <property type="evidence" value="ECO:0007669"/>
    <property type="project" value="TreeGrafter"/>
</dbReference>
<name>A0A1H1KFC0_9BURK</name>
<gene>
    <name evidence="1" type="ORF">SAMN05445850_7440</name>
</gene>
<dbReference type="InterPro" id="IPR050682">
    <property type="entry name" value="ModA/WtpA"/>
</dbReference>
<evidence type="ECO:0000313" key="1">
    <source>
        <dbReference type="EMBL" id="SDR60916.1"/>
    </source>
</evidence>
<dbReference type="GO" id="GO:0015689">
    <property type="term" value="P:molybdate ion transport"/>
    <property type="evidence" value="ECO:0007669"/>
    <property type="project" value="TreeGrafter"/>
</dbReference>